<keyword evidence="2" id="KW-1185">Reference proteome</keyword>
<evidence type="ECO:0000313" key="2">
    <source>
        <dbReference type="Proteomes" id="UP001258994"/>
    </source>
</evidence>
<dbReference type="RefSeq" id="WP_348391977.1">
    <property type="nucleotide sequence ID" value="NZ_CP134145.1"/>
</dbReference>
<dbReference type="Proteomes" id="UP001258994">
    <property type="component" value="Chromosome"/>
</dbReference>
<organism evidence="1 2">
    <name type="scientific">Thalassotalea psychrophila</name>
    <dbReference type="NCBI Taxonomy" id="3065647"/>
    <lineage>
        <taxon>Bacteria</taxon>
        <taxon>Pseudomonadati</taxon>
        <taxon>Pseudomonadota</taxon>
        <taxon>Gammaproteobacteria</taxon>
        <taxon>Alteromonadales</taxon>
        <taxon>Colwelliaceae</taxon>
        <taxon>Thalassotalea</taxon>
    </lineage>
</organism>
<accession>A0ABY9TVI8</accession>
<gene>
    <name evidence="1" type="ORF">RGQ13_02485</name>
</gene>
<proteinExistence type="predicted"/>
<dbReference type="EMBL" id="CP134145">
    <property type="protein sequence ID" value="WNC72862.1"/>
    <property type="molecule type" value="Genomic_DNA"/>
</dbReference>
<evidence type="ECO:0000313" key="1">
    <source>
        <dbReference type="EMBL" id="WNC72862.1"/>
    </source>
</evidence>
<name>A0ABY9TVI8_9GAMM</name>
<protein>
    <submittedName>
        <fullName evidence="1">Uncharacterized protein</fullName>
    </submittedName>
</protein>
<sequence length="161" mass="18991">MHKQFIPNSFIAPTFLETDQFYFVVLEDSVAELDFEAVMSSQQRLRSIFGPKSEWPKSNMTLEENIESLKIHKQEFQSRQAFAYSVLNASKDKCLGSVYIDPSRSPNYDCELYFWVRNDSTALESELYKTISTWFLEKWPFSRVAFPGRGISWEEWTKELR</sequence>
<reference evidence="2" key="1">
    <citation type="submission" date="2023-09" db="EMBL/GenBank/DDBJ databases">
        <authorList>
            <person name="Li S."/>
            <person name="Li X."/>
            <person name="Zhang C."/>
            <person name="Zhao Z."/>
        </authorList>
    </citation>
    <scope>NUCLEOTIDE SEQUENCE [LARGE SCALE GENOMIC DNA]</scope>
    <source>
        <strain evidence="2">SQ149</strain>
    </source>
</reference>